<comment type="similarity">
    <text evidence="1">Belongs to the thioredoxin family.</text>
</comment>
<dbReference type="GO" id="GO:0005739">
    <property type="term" value="C:mitochondrion"/>
    <property type="evidence" value="ECO:0007669"/>
    <property type="project" value="TreeGrafter"/>
</dbReference>
<dbReference type="SUPFAM" id="SSF52833">
    <property type="entry name" value="Thioredoxin-like"/>
    <property type="match status" value="1"/>
</dbReference>
<evidence type="ECO:0000313" key="7">
    <source>
        <dbReference type="EMBL" id="CAF1000302.1"/>
    </source>
</evidence>
<evidence type="ECO:0000313" key="8">
    <source>
        <dbReference type="EMBL" id="CAF1186242.1"/>
    </source>
</evidence>
<keyword evidence="3" id="KW-0249">Electron transport</keyword>
<dbReference type="FunFam" id="3.40.30.10:FF:000001">
    <property type="entry name" value="Thioredoxin"/>
    <property type="match status" value="1"/>
</dbReference>
<dbReference type="CDD" id="cd02947">
    <property type="entry name" value="TRX_family"/>
    <property type="match status" value="1"/>
</dbReference>
<organism evidence="10 12">
    <name type="scientific">Adineta steineri</name>
    <dbReference type="NCBI Taxonomy" id="433720"/>
    <lineage>
        <taxon>Eukaryota</taxon>
        <taxon>Metazoa</taxon>
        <taxon>Spiralia</taxon>
        <taxon>Gnathifera</taxon>
        <taxon>Rotifera</taxon>
        <taxon>Eurotatoria</taxon>
        <taxon>Bdelloidea</taxon>
        <taxon>Adinetida</taxon>
        <taxon>Adinetidae</taxon>
        <taxon>Adineta</taxon>
    </lineage>
</organism>
<keyword evidence="2" id="KW-0813">Transport</keyword>
<dbReference type="InterPro" id="IPR017937">
    <property type="entry name" value="Thioredoxin_CS"/>
</dbReference>
<dbReference type="Proteomes" id="UP000663832">
    <property type="component" value="Unassembled WGS sequence"/>
</dbReference>
<evidence type="ECO:0000256" key="5">
    <source>
        <dbReference type="ARBA" id="ARBA00023284"/>
    </source>
</evidence>
<evidence type="ECO:0000313" key="12">
    <source>
        <dbReference type="Proteomes" id="UP000663832"/>
    </source>
</evidence>
<dbReference type="GO" id="GO:0045454">
    <property type="term" value="P:cell redox homeostasis"/>
    <property type="evidence" value="ECO:0007669"/>
    <property type="project" value="TreeGrafter"/>
</dbReference>
<keyword evidence="5" id="KW-0676">Redox-active center</keyword>
<dbReference type="Proteomes" id="UP000663877">
    <property type="component" value="Unassembled WGS sequence"/>
</dbReference>
<dbReference type="PANTHER" id="PTHR43601">
    <property type="entry name" value="THIOREDOXIN, MITOCHONDRIAL"/>
    <property type="match status" value="1"/>
</dbReference>
<dbReference type="EMBL" id="CAJOBB010002291">
    <property type="protein sequence ID" value="CAF3956157.1"/>
    <property type="molecule type" value="Genomic_DNA"/>
</dbReference>
<dbReference type="PRINTS" id="PR00421">
    <property type="entry name" value="THIOREDOXIN"/>
</dbReference>
<evidence type="ECO:0000313" key="10">
    <source>
        <dbReference type="EMBL" id="CAF1450676.1"/>
    </source>
</evidence>
<comment type="caution">
    <text evidence="10">The sequence shown here is derived from an EMBL/GenBank/DDBJ whole genome shotgun (WGS) entry which is preliminary data.</text>
</comment>
<evidence type="ECO:0000256" key="2">
    <source>
        <dbReference type="ARBA" id="ARBA00022448"/>
    </source>
</evidence>
<sequence length="148" mass="16856">MSTRCIQIATRNVQTLWMINNRRQFQTSVLRLSANTFHVKDDADFQKQVVDSKKPFIVDFHATWCGPCKVLEPRLEKVLTNYNKKDTSGDKQIQLAKVDIDNLSELSGKYGVQAVPTVLAIKNGKEISRFTGAADENRIQKMIDQLSR</sequence>
<dbReference type="Gene3D" id="3.40.30.10">
    <property type="entry name" value="Glutaredoxin"/>
    <property type="match status" value="1"/>
</dbReference>
<dbReference type="PROSITE" id="PS51352">
    <property type="entry name" value="THIOREDOXIN_2"/>
    <property type="match status" value="1"/>
</dbReference>
<dbReference type="PANTHER" id="PTHR43601:SF3">
    <property type="entry name" value="THIOREDOXIN, MITOCHONDRIAL"/>
    <property type="match status" value="1"/>
</dbReference>
<protein>
    <recommendedName>
        <fullName evidence="6">Thioredoxin domain-containing protein</fullName>
    </recommendedName>
</protein>
<evidence type="ECO:0000256" key="4">
    <source>
        <dbReference type="ARBA" id="ARBA00023157"/>
    </source>
</evidence>
<evidence type="ECO:0000256" key="1">
    <source>
        <dbReference type="ARBA" id="ARBA00008987"/>
    </source>
</evidence>
<dbReference type="Proteomes" id="UP000663860">
    <property type="component" value="Unassembled WGS sequence"/>
</dbReference>
<evidence type="ECO:0000313" key="11">
    <source>
        <dbReference type="EMBL" id="CAF3956157.1"/>
    </source>
</evidence>
<dbReference type="Proteomes" id="UP000663868">
    <property type="component" value="Unassembled WGS sequence"/>
</dbReference>
<proteinExistence type="inferred from homology"/>
<dbReference type="EMBL" id="CAJNOE010000383">
    <property type="protein sequence ID" value="CAF1186242.1"/>
    <property type="molecule type" value="Genomic_DNA"/>
</dbReference>
<dbReference type="EMBL" id="CAJNOM010000293">
    <property type="protein sequence ID" value="CAF1327923.1"/>
    <property type="molecule type" value="Genomic_DNA"/>
</dbReference>
<dbReference type="OrthoDB" id="2121326at2759"/>
<gene>
    <name evidence="7" type="ORF">BJG266_LOCUS15893</name>
    <name evidence="8" type="ORF">IZO911_LOCUS27763</name>
    <name evidence="11" type="ORF">KXQ929_LOCUS25910</name>
    <name evidence="9" type="ORF">QVE165_LOCUS32719</name>
    <name evidence="10" type="ORF">QVE165_LOCUS40262</name>
</gene>
<dbReference type="PROSITE" id="PS00194">
    <property type="entry name" value="THIOREDOXIN_1"/>
    <property type="match status" value="1"/>
</dbReference>
<dbReference type="InterPro" id="IPR036249">
    <property type="entry name" value="Thioredoxin-like_sf"/>
</dbReference>
<reference evidence="10" key="1">
    <citation type="submission" date="2021-02" db="EMBL/GenBank/DDBJ databases">
        <authorList>
            <person name="Nowell W R."/>
        </authorList>
    </citation>
    <scope>NUCLEOTIDE SEQUENCE</scope>
</reference>
<accession>A0A815PLM8</accession>
<evidence type="ECO:0000256" key="3">
    <source>
        <dbReference type="ARBA" id="ARBA00022982"/>
    </source>
</evidence>
<dbReference type="Pfam" id="PF00085">
    <property type="entry name" value="Thioredoxin"/>
    <property type="match status" value="1"/>
</dbReference>
<dbReference type="InterPro" id="IPR013766">
    <property type="entry name" value="Thioredoxin_domain"/>
</dbReference>
<name>A0A815PLM8_9BILA</name>
<evidence type="ECO:0000259" key="6">
    <source>
        <dbReference type="PROSITE" id="PS51352"/>
    </source>
</evidence>
<dbReference type="EMBL" id="CAJNOM010000460">
    <property type="protein sequence ID" value="CAF1450676.1"/>
    <property type="molecule type" value="Genomic_DNA"/>
</dbReference>
<dbReference type="AlphaFoldDB" id="A0A815PLM8"/>
<dbReference type="EMBL" id="CAJNOI010000072">
    <property type="protein sequence ID" value="CAF1000302.1"/>
    <property type="molecule type" value="Genomic_DNA"/>
</dbReference>
<keyword evidence="12" id="KW-1185">Reference proteome</keyword>
<evidence type="ECO:0000313" key="9">
    <source>
        <dbReference type="EMBL" id="CAF1327923.1"/>
    </source>
</evidence>
<keyword evidence="4" id="KW-1015">Disulfide bond</keyword>
<feature type="domain" description="Thioredoxin" evidence="6">
    <location>
        <begin position="28"/>
        <end position="148"/>
    </location>
</feature>